<comment type="caution">
    <text evidence="1">The sequence shown here is derived from an EMBL/GenBank/DDBJ whole genome shotgun (WGS) entry which is preliminary data.</text>
</comment>
<name>A0AAV0MHS6_9ROSI</name>
<dbReference type="AlphaFoldDB" id="A0AAV0MHS6"/>
<reference evidence="1" key="1">
    <citation type="submission" date="2022-08" db="EMBL/GenBank/DDBJ databases">
        <authorList>
            <person name="Gutierrez-Valencia J."/>
        </authorList>
    </citation>
    <scope>NUCLEOTIDE SEQUENCE</scope>
</reference>
<evidence type="ECO:0000313" key="2">
    <source>
        <dbReference type="Proteomes" id="UP001154282"/>
    </source>
</evidence>
<proteinExistence type="predicted"/>
<dbReference type="EMBL" id="CAMGYJ010000007">
    <property type="protein sequence ID" value="CAI0445807.1"/>
    <property type="molecule type" value="Genomic_DNA"/>
</dbReference>
<dbReference type="Proteomes" id="UP001154282">
    <property type="component" value="Unassembled WGS sequence"/>
</dbReference>
<accession>A0AAV0MHS6</accession>
<keyword evidence="2" id="KW-1185">Reference proteome</keyword>
<protein>
    <submittedName>
        <fullName evidence="1">Uncharacterized protein</fullName>
    </submittedName>
</protein>
<organism evidence="1 2">
    <name type="scientific">Linum tenue</name>
    <dbReference type="NCBI Taxonomy" id="586396"/>
    <lineage>
        <taxon>Eukaryota</taxon>
        <taxon>Viridiplantae</taxon>
        <taxon>Streptophyta</taxon>
        <taxon>Embryophyta</taxon>
        <taxon>Tracheophyta</taxon>
        <taxon>Spermatophyta</taxon>
        <taxon>Magnoliopsida</taxon>
        <taxon>eudicotyledons</taxon>
        <taxon>Gunneridae</taxon>
        <taxon>Pentapetalae</taxon>
        <taxon>rosids</taxon>
        <taxon>fabids</taxon>
        <taxon>Malpighiales</taxon>
        <taxon>Linaceae</taxon>
        <taxon>Linum</taxon>
    </lineage>
</organism>
<evidence type="ECO:0000313" key="1">
    <source>
        <dbReference type="EMBL" id="CAI0445807.1"/>
    </source>
</evidence>
<sequence length="67" mass="7863">MSMKNIKLTLARKSLCWRLNEMLSRLIAPLRMFGFEFLSRFLHLRGVLHDERPCQLNLVGCLISRTS</sequence>
<gene>
    <name evidence="1" type="ORF">LITE_LOCUS28742</name>
</gene>